<dbReference type="RefSeq" id="WP_148818132.1">
    <property type="nucleotide sequence ID" value="NZ_CP043046.1"/>
</dbReference>
<dbReference type="OrthoDB" id="480426at2"/>
<dbReference type="EMBL" id="CP043046">
    <property type="protein sequence ID" value="QEI08661.1"/>
    <property type="molecule type" value="Genomic_DNA"/>
</dbReference>
<evidence type="ECO:0000313" key="3">
    <source>
        <dbReference type="EMBL" id="QEI08661.1"/>
    </source>
</evidence>
<reference evidence="3 4" key="1">
    <citation type="submission" date="2019-08" db="EMBL/GenBank/DDBJ databases">
        <title>Amphibian skin-associated Pigmentiphaga: genome sequence and occurrence across geography and hosts.</title>
        <authorList>
            <person name="Bletz M.C."/>
            <person name="Bunk B."/>
            <person name="Sproeer C."/>
            <person name="Biwer P."/>
            <person name="Reiter S."/>
            <person name="Rabemananjara F.C.E."/>
            <person name="Schulz S."/>
            <person name="Overmann J."/>
            <person name="Vences M."/>
        </authorList>
    </citation>
    <scope>NUCLEOTIDE SEQUENCE [LARGE SCALE GENOMIC DNA]</scope>
    <source>
        <strain evidence="3 4">Mada1488</strain>
    </source>
</reference>
<dbReference type="SUPFAM" id="SSF51120">
    <property type="entry name" value="beta-Roll"/>
    <property type="match status" value="1"/>
</dbReference>
<keyword evidence="4" id="KW-1185">Reference proteome</keyword>
<dbReference type="Gene3D" id="2.150.10.10">
    <property type="entry name" value="Serralysin-like metalloprotease, C-terminal"/>
    <property type="match status" value="1"/>
</dbReference>
<dbReference type="Gene3D" id="2.160.20.160">
    <property type="match status" value="1"/>
</dbReference>
<dbReference type="AlphaFoldDB" id="A0A5C0B6S2"/>
<dbReference type="Proteomes" id="UP000325161">
    <property type="component" value="Chromosome"/>
</dbReference>
<feature type="compositionally biased region" description="Pro residues" evidence="1">
    <location>
        <begin position="177"/>
        <end position="197"/>
    </location>
</feature>
<dbReference type="KEGG" id="pacr:FXN63_24550"/>
<feature type="compositionally biased region" description="Low complexity" evidence="1">
    <location>
        <begin position="198"/>
        <end position="211"/>
    </location>
</feature>
<feature type="region of interest" description="Disordered" evidence="1">
    <location>
        <begin position="176"/>
        <end position="233"/>
    </location>
</feature>
<feature type="compositionally biased region" description="Polar residues" evidence="1">
    <location>
        <begin position="217"/>
        <end position="231"/>
    </location>
</feature>
<proteinExistence type="predicted"/>
<dbReference type="Pfam" id="PF13946">
    <property type="entry name" value="DUF4214"/>
    <property type="match status" value="1"/>
</dbReference>
<gene>
    <name evidence="3" type="ORF">FXN63_24550</name>
</gene>
<evidence type="ECO:0000259" key="2">
    <source>
        <dbReference type="Pfam" id="PF13946"/>
    </source>
</evidence>
<dbReference type="Gene3D" id="1.10.3130.20">
    <property type="entry name" value="Phycobilisome linker domain"/>
    <property type="match status" value="1"/>
</dbReference>
<dbReference type="InterPro" id="IPR011049">
    <property type="entry name" value="Serralysin-like_metalloprot_C"/>
</dbReference>
<dbReference type="InterPro" id="IPR038255">
    <property type="entry name" value="PBS_linker_sf"/>
</dbReference>
<sequence>MAVITPAQQTEIANLYTALFNRAPDAAGFEFWSQAVANGASPTSLISAFLTSPESVAIYGPSQTAEQFVATFYQTVFGRAPDSAGLKFWSDVLNAAGGVESDAGKAVLVASIVQVVSTPMTTKPEGLSDAQYAETVKDRDAFSKKAVIGLEFAVTLQSNDMDAAKQAFADVVGVPPVTTPTPTSPPTPTTPTPPTTPTIPKTPTIPTAPTTPTTPPASNLSLTTGQDTKTGTAGDDVFDAKQINGLDTLTAGDVLDGGAGIDTLNVSLSSSTGAAATLRNIEIVNLTPVGSNVLLDLGSLTGLQQANIVNIPIDSQVRIENVGAAALSISARDFASFASSKVSFTGSTASTLKLSFDRLAYSLSTPLQLTLEAQASAIDVITESSSVELLKTANSADIREVKVTATSYSSLKLSERDASKVTSITVSGTGSVEFSGRELSALETLVVGDGGVTLKSIGSNALDINTGRGNDTIAVNGASVRTLNVGGGADFITVNGNALASDALINLGSGNDILSVLTGMEDGAEIDGGDGDDTLNLTLISPLSLAPILRNIETVNVSAQVAGAGVDLAGSGARVIQVTGGTFGANVSGVGDATLAVSGLYGAAAVGFDGSAAAVLSLSLKRFGYSGGMINVNLAAAGNGPAATAYAIRADNVYVQLLGEAANLTEVTVRQPAPMQSICPHLMPERSPVWSLPAPGPSTFPARIC</sequence>
<organism evidence="3 4">
    <name type="scientific">Pigmentiphaga aceris</name>
    <dbReference type="NCBI Taxonomy" id="1940612"/>
    <lineage>
        <taxon>Bacteria</taxon>
        <taxon>Pseudomonadati</taxon>
        <taxon>Pseudomonadota</taxon>
        <taxon>Betaproteobacteria</taxon>
        <taxon>Burkholderiales</taxon>
        <taxon>Alcaligenaceae</taxon>
        <taxon>Pigmentiphaga</taxon>
    </lineage>
</organism>
<evidence type="ECO:0000313" key="4">
    <source>
        <dbReference type="Proteomes" id="UP000325161"/>
    </source>
</evidence>
<accession>A0A5C0B6S2</accession>
<evidence type="ECO:0000256" key="1">
    <source>
        <dbReference type="SAM" id="MobiDB-lite"/>
    </source>
</evidence>
<dbReference type="InterPro" id="IPR025282">
    <property type="entry name" value="DUF4214"/>
</dbReference>
<feature type="domain" description="DUF4214" evidence="2">
    <location>
        <begin position="47"/>
        <end position="95"/>
    </location>
</feature>
<protein>
    <submittedName>
        <fullName evidence="3">DUF4214 domain-containing protein</fullName>
    </submittedName>
</protein>
<name>A0A5C0B6S2_9BURK</name>